<protein>
    <submittedName>
        <fullName evidence="7">Formate hydrogenlyase complex iron-sulfur subunit</fullName>
    </submittedName>
</protein>
<evidence type="ECO:0000313" key="7">
    <source>
        <dbReference type="EMBL" id="EDM24560.1"/>
    </source>
</evidence>
<dbReference type="GO" id="GO:0051539">
    <property type="term" value="F:4 iron, 4 sulfur cluster binding"/>
    <property type="evidence" value="ECO:0007669"/>
    <property type="project" value="UniProtKB-KW"/>
</dbReference>
<feature type="domain" description="4Fe-4S ferredoxin-type" evidence="6">
    <location>
        <begin position="32"/>
        <end position="61"/>
    </location>
</feature>
<keyword evidence="2" id="KW-0479">Metal-binding</keyword>
<dbReference type="Gene3D" id="3.30.70.3270">
    <property type="match status" value="1"/>
</dbReference>
<feature type="domain" description="4Fe-4S ferredoxin-type" evidence="6">
    <location>
        <begin position="67"/>
        <end position="96"/>
    </location>
</feature>
<keyword evidence="3" id="KW-0677">Repeat</keyword>
<organism evidence="7 8">
    <name type="scientific">Caminibacter mediatlanticus TB-2</name>
    <dbReference type="NCBI Taxonomy" id="391592"/>
    <lineage>
        <taxon>Bacteria</taxon>
        <taxon>Pseudomonadati</taxon>
        <taxon>Campylobacterota</taxon>
        <taxon>Epsilonproteobacteria</taxon>
        <taxon>Nautiliales</taxon>
        <taxon>Nautiliaceae</taxon>
        <taxon>Caminibacter</taxon>
    </lineage>
</organism>
<dbReference type="InterPro" id="IPR010226">
    <property type="entry name" value="NADH_quinone_OxRdtase_chainI"/>
</dbReference>
<accession>A0AAI9F391</accession>
<dbReference type="GO" id="GO:0003954">
    <property type="term" value="F:NADH dehydrogenase activity"/>
    <property type="evidence" value="ECO:0007669"/>
    <property type="project" value="TreeGrafter"/>
</dbReference>
<keyword evidence="1" id="KW-0004">4Fe-4S</keyword>
<dbReference type="GO" id="GO:0016020">
    <property type="term" value="C:membrane"/>
    <property type="evidence" value="ECO:0007669"/>
    <property type="project" value="InterPro"/>
</dbReference>
<dbReference type="RefSeq" id="WP_007473605.1">
    <property type="nucleotide sequence ID" value="NZ_ABCJ01000001.1"/>
</dbReference>
<dbReference type="EMBL" id="ABCJ01000001">
    <property type="protein sequence ID" value="EDM24560.1"/>
    <property type="molecule type" value="Genomic_DNA"/>
</dbReference>
<sequence length="179" mass="20608">MSLKLLDITKEIGIVTYDYPFGDYEVPDGFRGKPHYEYEKCIGCAACAIACPPNAINVSYLKGEDKSKWEFDCGRCIFCARCEEVCPTGAIYLTKEFENAVRFNKEDLLQIGELEVVRCRVCNKPFTTKRLINYVIERLEKTRVVMNEEKIELLHTCPECKKNQAVEQFTKSVRYGGFK</sequence>
<dbReference type="PROSITE" id="PS51379">
    <property type="entry name" value="4FE4S_FER_2"/>
    <property type="match status" value="2"/>
</dbReference>
<dbReference type="GO" id="GO:0046872">
    <property type="term" value="F:metal ion binding"/>
    <property type="evidence" value="ECO:0007669"/>
    <property type="project" value="UniProtKB-KW"/>
</dbReference>
<keyword evidence="4" id="KW-0408">Iron</keyword>
<dbReference type="NCBIfam" id="NF009053">
    <property type="entry name" value="PRK12387.1"/>
    <property type="match status" value="1"/>
</dbReference>
<dbReference type="PROSITE" id="PS00198">
    <property type="entry name" value="4FE4S_FER_1"/>
    <property type="match status" value="1"/>
</dbReference>
<dbReference type="SUPFAM" id="SSF54862">
    <property type="entry name" value="4Fe-4S ferredoxins"/>
    <property type="match status" value="1"/>
</dbReference>
<dbReference type="GO" id="GO:0009060">
    <property type="term" value="P:aerobic respiration"/>
    <property type="evidence" value="ECO:0007669"/>
    <property type="project" value="TreeGrafter"/>
</dbReference>
<evidence type="ECO:0000256" key="3">
    <source>
        <dbReference type="ARBA" id="ARBA00022737"/>
    </source>
</evidence>
<evidence type="ECO:0000256" key="1">
    <source>
        <dbReference type="ARBA" id="ARBA00022485"/>
    </source>
</evidence>
<evidence type="ECO:0000256" key="5">
    <source>
        <dbReference type="ARBA" id="ARBA00023014"/>
    </source>
</evidence>
<reference evidence="7 8" key="1">
    <citation type="journal article" date="2011" name="Stand. Genomic Sci.">
        <title>Draft genome sequence of Caminibacter mediatlanticus strain TB-2, an epsilonproteobacterium isolated from a deep-sea hydrothermal vent.</title>
        <authorList>
            <person name="Giovannelli D."/>
            <person name="Ferriera S."/>
            <person name="Johnson J."/>
            <person name="Kravitz S."/>
            <person name="Perez-Rodriguez I."/>
            <person name="Ricci J."/>
            <person name="O'Brien C."/>
            <person name="Voordeckers J.W."/>
            <person name="Bini E."/>
            <person name="Vetriani C."/>
        </authorList>
    </citation>
    <scope>NUCLEOTIDE SEQUENCE [LARGE SCALE GENOMIC DNA]</scope>
    <source>
        <strain evidence="7 8">TB-2</strain>
    </source>
</reference>
<dbReference type="PANTHER" id="PTHR10849:SF35">
    <property type="entry name" value="FORMATE HYDROGENLYASE SUBUNIT 6-RELATED"/>
    <property type="match status" value="1"/>
</dbReference>
<keyword evidence="5" id="KW-0411">Iron-sulfur</keyword>
<evidence type="ECO:0000256" key="2">
    <source>
        <dbReference type="ARBA" id="ARBA00022723"/>
    </source>
</evidence>
<dbReference type="AlphaFoldDB" id="A0AAI9F391"/>
<comment type="caution">
    <text evidence="7">The sequence shown here is derived from an EMBL/GenBank/DDBJ whole genome shotgun (WGS) entry which is preliminary data.</text>
</comment>
<dbReference type="PANTHER" id="PTHR10849">
    <property type="entry name" value="NADH DEHYDROGENASE UBIQUINONE IRON-SULFUR PROTEIN 8, MITOCHONDRIAL"/>
    <property type="match status" value="1"/>
</dbReference>
<evidence type="ECO:0000256" key="4">
    <source>
        <dbReference type="ARBA" id="ARBA00023004"/>
    </source>
</evidence>
<dbReference type="InterPro" id="IPR017900">
    <property type="entry name" value="4Fe4S_Fe_S_CS"/>
</dbReference>
<evidence type="ECO:0000259" key="6">
    <source>
        <dbReference type="PROSITE" id="PS51379"/>
    </source>
</evidence>
<dbReference type="Proteomes" id="UP000003288">
    <property type="component" value="Unassembled WGS sequence"/>
</dbReference>
<gene>
    <name evidence="7" type="ORF">CMTB2_03553</name>
</gene>
<name>A0AAI9F391_9BACT</name>
<evidence type="ECO:0000313" key="8">
    <source>
        <dbReference type="Proteomes" id="UP000003288"/>
    </source>
</evidence>
<dbReference type="Pfam" id="PF12838">
    <property type="entry name" value="Fer4_7"/>
    <property type="match status" value="1"/>
</dbReference>
<dbReference type="InterPro" id="IPR017896">
    <property type="entry name" value="4Fe4S_Fe-S-bd"/>
</dbReference>
<proteinExistence type="predicted"/>